<proteinExistence type="predicted"/>
<accession>A0A699L4M2</accession>
<name>A0A699L4M2_TANCI</name>
<feature type="non-terminal residue" evidence="1">
    <location>
        <position position="1"/>
    </location>
</feature>
<dbReference type="EMBL" id="BKCJ010574879">
    <property type="protein sequence ID" value="GFB20462.1"/>
    <property type="molecule type" value="Genomic_DNA"/>
</dbReference>
<dbReference type="AlphaFoldDB" id="A0A699L4M2"/>
<organism evidence="1">
    <name type="scientific">Tanacetum cinerariifolium</name>
    <name type="common">Dalmatian daisy</name>
    <name type="synonym">Chrysanthemum cinerariifolium</name>
    <dbReference type="NCBI Taxonomy" id="118510"/>
    <lineage>
        <taxon>Eukaryota</taxon>
        <taxon>Viridiplantae</taxon>
        <taxon>Streptophyta</taxon>
        <taxon>Embryophyta</taxon>
        <taxon>Tracheophyta</taxon>
        <taxon>Spermatophyta</taxon>
        <taxon>Magnoliopsida</taxon>
        <taxon>eudicotyledons</taxon>
        <taxon>Gunneridae</taxon>
        <taxon>Pentapetalae</taxon>
        <taxon>asterids</taxon>
        <taxon>campanulids</taxon>
        <taxon>Asterales</taxon>
        <taxon>Asteraceae</taxon>
        <taxon>Asteroideae</taxon>
        <taxon>Anthemideae</taxon>
        <taxon>Anthemidinae</taxon>
        <taxon>Tanacetum</taxon>
    </lineage>
</organism>
<reference evidence="1" key="1">
    <citation type="journal article" date="2019" name="Sci. Rep.">
        <title>Draft genome of Tanacetum cinerariifolium, the natural source of mosquito coil.</title>
        <authorList>
            <person name="Yamashiro T."/>
            <person name="Shiraishi A."/>
            <person name="Satake H."/>
            <person name="Nakayama K."/>
        </authorList>
    </citation>
    <scope>NUCLEOTIDE SEQUENCE</scope>
</reference>
<evidence type="ECO:0000313" key="1">
    <source>
        <dbReference type="EMBL" id="GFB20462.1"/>
    </source>
</evidence>
<comment type="caution">
    <text evidence="1">The sequence shown here is derived from an EMBL/GenBank/DDBJ whole genome shotgun (WGS) entry which is preliminary data.</text>
</comment>
<sequence>NLNPIASQQAALDNSLDAPKKRLKIERCNARIAFIKP</sequence>
<protein>
    <submittedName>
        <fullName evidence="1">Uncharacterized protein</fullName>
    </submittedName>
</protein>
<gene>
    <name evidence="1" type="ORF">Tci_692433</name>
</gene>